<dbReference type="AlphaFoldDB" id="A0ABD3UDC5"/>
<comment type="caution">
    <text evidence="2">The sequence shown here is derived from an EMBL/GenBank/DDBJ whole genome shotgun (WGS) entry which is preliminary data.</text>
</comment>
<sequence length="125" mass="14723">MGSSQSRLNDPSDPWHNQRSRRQRMEHHSSRTCQYIKTIWYIHGPYANNRMHMCGENDAVRILIRRCDCGKYEDAKYLLHDGKDLSPEGFGESIEMHISDECEYSQLILPNGTIRLDKRCYCARE</sequence>
<dbReference type="EMBL" id="JBJQND010000016">
    <property type="protein sequence ID" value="KAL3846400.1"/>
    <property type="molecule type" value="Genomic_DNA"/>
</dbReference>
<protein>
    <submittedName>
        <fullName evidence="2">Uncharacterized protein</fullName>
    </submittedName>
</protein>
<proteinExistence type="predicted"/>
<keyword evidence="3" id="KW-1185">Reference proteome</keyword>
<evidence type="ECO:0000256" key="1">
    <source>
        <dbReference type="SAM" id="MobiDB-lite"/>
    </source>
</evidence>
<gene>
    <name evidence="2" type="ORF">ACJMK2_017396</name>
</gene>
<feature type="region of interest" description="Disordered" evidence="1">
    <location>
        <begin position="1"/>
        <end position="30"/>
    </location>
</feature>
<name>A0ABD3UDC5_SINWO</name>
<accession>A0ABD3UDC5</accession>
<reference evidence="2 3" key="1">
    <citation type="submission" date="2024-11" db="EMBL/GenBank/DDBJ databases">
        <title>Chromosome-level genome assembly of the freshwater bivalve Anodonta woodiana.</title>
        <authorList>
            <person name="Chen X."/>
        </authorList>
    </citation>
    <scope>NUCLEOTIDE SEQUENCE [LARGE SCALE GENOMIC DNA]</scope>
    <source>
        <strain evidence="2">MN2024</strain>
        <tissue evidence="2">Gills</tissue>
    </source>
</reference>
<dbReference type="Proteomes" id="UP001634394">
    <property type="component" value="Unassembled WGS sequence"/>
</dbReference>
<evidence type="ECO:0000313" key="3">
    <source>
        <dbReference type="Proteomes" id="UP001634394"/>
    </source>
</evidence>
<organism evidence="2 3">
    <name type="scientific">Sinanodonta woodiana</name>
    <name type="common">Chinese pond mussel</name>
    <name type="synonym">Anodonta woodiana</name>
    <dbReference type="NCBI Taxonomy" id="1069815"/>
    <lineage>
        <taxon>Eukaryota</taxon>
        <taxon>Metazoa</taxon>
        <taxon>Spiralia</taxon>
        <taxon>Lophotrochozoa</taxon>
        <taxon>Mollusca</taxon>
        <taxon>Bivalvia</taxon>
        <taxon>Autobranchia</taxon>
        <taxon>Heteroconchia</taxon>
        <taxon>Palaeoheterodonta</taxon>
        <taxon>Unionida</taxon>
        <taxon>Unionoidea</taxon>
        <taxon>Unionidae</taxon>
        <taxon>Unioninae</taxon>
        <taxon>Sinanodonta</taxon>
    </lineage>
</organism>
<evidence type="ECO:0000313" key="2">
    <source>
        <dbReference type="EMBL" id="KAL3846400.1"/>
    </source>
</evidence>